<evidence type="ECO:0000313" key="3">
    <source>
        <dbReference type="Proteomes" id="UP000824633"/>
    </source>
</evidence>
<name>A0ABM7T7B7_9CLOT</name>
<accession>A0ABM7T7B7</accession>
<dbReference type="InterPro" id="IPR007354">
    <property type="entry name" value="CruF-like"/>
</dbReference>
<keyword evidence="1" id="KW-0812">Transmembrane</keyword>
<feature type="transmembrane region" description="Helical" evidence="1">
    <location>
        <begin position="116"/>
        <end position="135"/>
    </location>
</feature>
<feature type="transmembrane region" description="Helical" evidence="1">
    <location>
        <begin position="76"/>
        <end position="96"/>
    </location>
</feature>
<dbReference type="Pfam" id="PF04240">
    <property type="entry name" value="Caroten_synth"/>
    <property type="match status" value="1"/>
</dbReference>
<evidence type="ECO:0008006" key="4">
    <source>
        <dbReference type="Google" id="ProtNLM"/>
    </source>
</evidence>
<dbReference type="RefSeq" id="WP_224033657.1">
    <property type="nucleotide sequence ID" value="NZ_AP024849.1"/>
</dbReference>
<gene>
    <name evidence="2" type="ORF">psyc5s11_33710</name>
</gene>
<evidence type="ECO:0000313" key="2">
    <source>
        <dbReference type="EMBL" id="BCZ47304.1"/>
    </source>
</evidence>
<sequence>MANINLNTNENVAVKIGGNKKLDYINWCAVTLIVIITLLMKFNIITNVTGRIFIPMFIFAWIHGTQRYGLKNMGIWFILTWIVSNLFEGLSIMTGFPFGHYYYAGEMGPRIWNVPIFIMVAYFAISYTSWTVTHVVTSHFNKKIEGIYKFIIPITSALLMTMWDLVTDPQASTVSSSWIWKDGGNYFGVPISNFIGWVFVVYFFSQIFTLFISNKNLDFSKNSLTSKKMYWVQPCIIYLAMGLGVVIDGFTHVEHTEIYASMGMIAFFTVVFNAGIGLLNIKNSKELC</sequence>
<feature type="transmembrane region" description="Helical" evidence="1">
    <location>
        <begin position="24"/>
        <end position="42"/>
    </location>
</feature>
<keyword evidence="1" id="KW-0472">Membrane</keyword>
<dbReference type="EMBL" id="AP024849">
    <property type="protein sequence ID" value="BCZ47304.1"/>
    <property type="molecule type" value="Genomic_DNA"/>
</dbReference>
<reference evidence="3" key="1">
    <citation type="submission" date="2021-07" db="EMBL/GenBank/DDBJ databases">
        <title>Complete genome sequencing of a Clostridium isolate.</title>
        <authorList>
            <person name="Ueki A."/>
            <person name="Tonouchi A."/>
        </authorList>
    </citation>
    <scope>NUCLEOTIDE SEQUENCE [LARGE SCALE GENOMIC DNA]</scope>
    <source>
        <strain evidence="3">C5S11</strain>
    </source>
</reference>
<feature type="transmembrane region" description="Helical" evidence="1">
    <location>
        <begin position="186"/>
        <end position="208"/>
    </location>
</feature>
<proteinExistence type="predicted"/>
<protein>
    <recommendedName>
        <fullName evidence="4">Carotenoid biosynthesis protein</fullName>
    </recommendedName>
</protein>
<organism evidence="2 3">
    <name type="scientific">Clostridium gelidum</name>
    <dbReference type="NCBI Taxonomy" id="704125"/>
    <lineage>
        <taxon>Bacteria</taxon>
        <taxon>Bacillati</taxon>
        <taxon>Bacillota</taxon>
        <taxon>Clostridia</taxon>
        <taxon>Eubacteriales</taxon>
        <taxon>Clostridiaceae</taxon>
        <taxon>Clostridium</taxon>
    </lineage>
</organism>
<feature type="transmembrane region" description="Helical" evidence="1">
    <location>
        <begin position="229"/>
        <end position="247"/>
    </location>
</feature>
<dbReference type="PANTHER" id="PTHR39419:SF1">
    <property type="entry name" value="SLL0814 PROTEIN"/>
    <property type="match status" value="1"/>
</dbReference>
<keyword evidence="3" id="KW-1185">Reference proteome</keyword>
<feature type="transmembrane region" description="Helical" evidence="1">
    <location>
        <begin position="259"/>
        <end position="281"/>
    </location>
</feature>
<dbReference type="PANTHER" id="PTHR39419">
    <property type="entry name" value="SLL0814 PROTEIN"/>
    <property type="match status" value="1"/>
</dbReference>
<feature type="transmembrane region" description="Helical" evidence="1">
    <location>
        <begin position="147"/>
        <end position="166"/>
    </location>
</feature>
<dbReference type="Proteomes" id="UP000824633">
    <property type="component" value="Chromosome"/>
</dbReference>
<evidence type="ECO:0000256" key="1">
    <source>
        <dbReference type="SAM" id="Phobius"/>
    </source>
</evidence>
<keyword evidence="1" id="KW-1133">Transmembrane helix</keyword>